<dbReference type="InterPro" id="IPR027417">
    <property type="entry name" value="P-loop_NTPase"/>
</dbReference>
<feature type="domain" description="Strawberry notch helicase C" evidence="5">
    <location>
        <begin position="826"/>
        <end position="1111"/>
    </location>
</feature>
<dbReference type="InterPro" id="IPR057332">
    <property type="entry name" value="SBNO_a/b_dom"/>
</dbReference>
<protein>
    <recommendedName>
        <fullName evidence="10">Let-765 protein</fullName>
    </recommendedName>
</protein>
<feature type="compositionally biased region" description="Acidic residues" evidence="4">
    <location>
        <begin position="607"/>
        <end position="641"/>
    </location>
</feature>
<feature type="compositionally biased region" description="Polar residues" evidence="4">
    <location>
        <begin position="30"/>
        <end position="50"/>
    </location>
</feature>
<dbReference type="InterPro" id="IPR026937">
    <property type="entry name" value="SBNO_Helicase_C_dom"/>
</dbReference>
<evidence type="ECO:0000256" key="1">
    <source>
        <dbReference type="ARBA" id="ARBA00006992"/>
    </source>
</evidence>
<evidence type="ECO:0000313" key="9">
    <source>
        <dbReference type="Proteomes" id="UP001328107"/>
    </source>
</evidence>
<accession>A0AAN4ZEV9</accession>
<evidence type="ECO:0000259" key="6">
    <source>
        <dbReference type="Pfam" id="PF13872"/>
    </source>
</evidence>
<dbReference type="Pfam" id="PF25373">
    <property type="entry name" value="SBNO"/>
    <property type="match status" value="1"/>
</dbReference>
<feature type="region of interest" description="Disordered" evidence="4">
    <location>
        <begin position="1"/>
        <end position="68"/>
    </location>
</feature>
<evidence type="ECO:0008006" key="10">
    <source>
        <dbReference type="Google" id="ProtNLM"/>
    </source>
</evidence>
<feature type="non-terminal residue" evidence="8">
    <location>
        <position position="1"/>
    </location>
</feature>
<comment type="caution">
    <text evidence="8">The sequence shown here is derived from an EMBL/GenBank/DDBJ whole genome shotgun (WGS) entry which is preliminary data.</text>
</comment>
<gene>
    <name evidence="8" type="ORF">PMAYCL1PPCAC_10117</name>
</gene>
<keyword evidence="2" id="KW-0805">Transcription regulation</keyword>
<dbReference type="GO" id="GO:0031490">
    <property type="term" value="F:chromatin DNA binding"/>
    <property type="evidence" value="ECO:0007669"/>
    <property type="project" value="TreeGrafter"/>
</dbReference>
<feature type="compositionally biased region" description="Basic residues" evidence="4">
    <location>
        <begin position="748"/>
        <end position="762"/>
    </location>
</feature>
<dbReference type="EMBL" id="BTRK01000003">
    <property type="protein sequence ID" value="GMR39922.1"/>
    <property type="molecule type" value="Genomic_DNA"/>
</dbReference>
<feature type="domain" description="SBNO alpha/beta" evidence="7">
    <location>
        <begin position="1149"/>
        <end position="1268"/>
    </location>
</feature>
<dbReference type="Pfam" id="PF13871">
    <property type="entry name" value="Helicase_C_4"/>
    <property type="match status" value="1"/>
</dbReference>
<sequence>AAYSPMPRGVLGQTDSGSSNQIDIRRRSVTPATGPSSATPGTSRGSSQPAASPALPKMAKTAKEEMQKAIQMAAARAQRNEIDEEEENLGHAETYADYKPAKLRSGMPHPDSVVETSSLSSVAPPEVKYTTSIPEYLIDTAAISALQLEAVIYACQMHENILPNGERLGYLIGDGAGVGKGRTVACIIFENYMLGRRRALWLSVSNDLRFDAERDLRDIGAGNIQVHSLNKMKYSKISGKENGNVKKGVMFATYSSLIGECRTAKRKYQSRLKQLIQWLGVDFDGPIVFDECHRAKNLVPTTGAKPTKTGRMVLELQRALPKARVVYASATGATEPRNMAYMTRLGLWGPGQAFGDFTDFINAVERRGVGAMEIVAMDMKQRGLYLARQLSFRGVNFTIQEVQLSDHFVGIYDASVKLWVEVRRQFQTALAQMDEEDRQGCKHIWGQFWASHQRFFKYLCIAAKVDACVKITRESIAAGKCVVIGLQSTGESRTLEAIDDMGGELTEFVSTAKAVLSSLIDKQFPTAGDFQTDIYRDFDRMFGDGELRKRRKPARSDGMDVLEELGLGPSTSGGRGGRDRGGPRAKRIKREGGSDDDSNSTTSSSGDDSEGEDDQDEDEDGLEDEDGDEEAEEFNLGENDDAWLKALLAEAASSSEEEEEGDDDSDVEKKVKKEEPYAGGPSTSKDEEDEYADDDDDGGEEEFNPFACDFSRDDPWASKQQVVEDSPKKKRMDDDEEEKAKLLEERRRERRRLRKRKKRKMARKMEKIAAEKKQREIASEAVKKTASDFMSSSRLVDGDPETFNPQMVKATLLAEVERLGPNLPANTLDQLIDDLGGPEFVAEMTGRKGRIVQREDGEVEYELRHTGADVPLELMNMDEKDKFMKGEKVIAIISEAASSGISLQSDRRAPNTRRRVHITLELPWSADKAIQQFGRTHRSNQVSAPEYIFLISELAGEKRFASIVAKRLESLGALTHGDRRATESRDLSQFNFDTKYGRSALDVLLRTVIGVIRPPLISPPEDYKPGNFFQDMCVYLESVGVLSVPTGVDPSSPTAAFAIERDASTIAKFLNRILGLPVHAQNALFSYFADILAELIQQAKHDGTYDMGIMDLGTGGDQVRKLETRIFLGKRENGSFRVEMHKIGVERGVSWEDAYAIYKEHNTGDDGFYVSTVGAHKKKIAALVYGIGKKRLESGARLYAVTKPSIGRSAKLETFAELKKRMEKTTPEEAKAIWEEQYEGSNKQCQHAYVHGKCKHEASGVYCEVGRRTRTYFVLSGSVLSVWPVVEDVLSSGGRDRRTNRMQVIRVRTENDQKIVGLLVLPHYVRTLISSLEEHCGRCFVDKSDDIAKKS</sequence>
<dbReference type="SUPFAM" id="SSF52540">
    <property type="entry name" value="P-loop containing nucleoside triphosphate hydrolases"/>
    <property type="match status" value="2"/>
</dbReference>
<dbReference type="PANTHER" id="PTHR12706:SF30">
    <property type="entry name" value="PROTEIN STRAWBERRY NOTCH-RELATED"/>
    <property type="match status" value="1"/>
</dbReference>
<dbReference type="FunFam" id="3.40.50.300:FF:000342">
    <property type="entry name" value="Protein strawberry notch homolog 2"/>
    <property type="match status" value="1"/>
</dbReference>
<dbReference type="Gene3D" id="3.40.50.300">
    <property type="entry name" value="P-loop containing nucleotide triphosphate hydrolases"/>
    <property type="match status" value="1"/>
</dbReference>
<dbReference type="InterPro" id="IPR026741">
    <property type="entry name" value="SNO"/>
</dbReference>
<evidence type="ECO:0000259" key="7">
    <source>
        <dbReference type="Pfam" id="PF25373"/>
    </source>
</evidence>
<dbReference type="GO" id="GO:0005634">
    <property type="term" value="C:nucleus"/>
    <property type="evidence" value="ECO:0007669"/>
    <property type="project" value="TreeGrafter"/>
</dbReference>
<reference evidence="9" key="1">
    <citation type="submission" date="2022-10" db="EMBL/GenBank/DDBJ databases">
        <title>Genome assembly of Pristionchus species.</title>
        <authorList>
            <person name="Yoshida K."/>
            <person name="Sommer R.J."/>
        </authorList>
    </citation>
    <scope>NUCLEOTIDE SEQUENCE [LARGE SCALE GENOMIC DNA]</scope>
    <source>
        <strain evidence="9">RS5460</strain>
    </source>
</reference>
<dbReference type="Pfam" id="PF13872">
    <property type="entry name" value="AAA_34"/>
    <property type="match status" value="1"/>
</dbReference>
<feature type="compositionally biased region" description="Polar residues" evidence="4">
    <location>
        <begin position="13"/>
        <end position="22"/>
    </location>
</feature>
<comment type="similarity">
    <text evidence="1">Belongs to the SBNO family.</text>
</comment>
<feature type="compositionally biased region" description="Basic and acidic residues" evidence="4">
    <location>
        <begin position="763"/>
        <end position="774"/>
    </location>
</feature>
<organism evidence="8 9">
    <name type="scientific">Pristionchus mayeri</name>
    <dbReference type="NCBI Taxonomy" id="1317129"/>
    <lineage>
        <taxon>Eukaryota</taxon>
        <taxon>Metazoa</taxon>
        <taxon>Ecdysozoa</taxon>
        <taxon>Nematoda</taxon>
        <taxon>Chromadorea</taxon>
        <taxon>Rhabditida</taxon>
        <taxon>Rhabditina</taxon>
        <taxon>Diplogasteromorpha</taxon>
        <taxon>Diplogasteroidea</taxon>
        <taxon>Neodiplogasteridae</taxon>
        <taxon>Pristionchus</taxon>
    </lineage>
</organism>
<dbReference type="GO" id="GO:0042393">
    <property type="term" value="F:histone binding"/>
    <property type="evidence" value="ECO:0007669"/>
    <property type="project" value="TreeGrafter"/>
</dbReference>
<feature type="compositionally biased region" description="Acidic residues" evidence="4">
    <location>
        <begin position="655"/>
        <end position="666"/>
    </location>
</feature>
<evidence type="ECO:0000313" key="8">
    <source>
        <dbReference type="EMBL" id="GMR39922.1"/>
    </source>
</evidence>
<feature type="compositionally biased region" description="Basic and acidic residues" evidence="4">
    <location>
        <begin position="725"/>
        <end position="747"/>
    </location>
</feature>
<evidence type="ECO:0000259" key="5">
    <source>
        <dbReference type="Pfam" id="PF13871"/>
    </source>
</evidence>
<evidence type="ECO:0000256" key="3">
    <source>
        <dbReference type="ARBA" id="ARBA00023163"/>
    </source>
</evidence>
<evidence type="ECO:0000256" key="2">
    <source>
        <dbReference type="ARBA" id="ARBA00023015"/>
    </source>
</evidence>
<feature type="domain" description="Strawberry notch AAA" evidence="6">
    <location>
        <begin position="108"/>
        <end position="414"/>
    </location>
</feature>
<keyword evidence="3" id="KW-0804">Transcription</keyword>
<evidence type="ECO:0000256" key="4">
    <source>
        <dbReference type="SAM" id="MobiDB-lite"/>
    </source>
</evidence>
<keyword evidence="9" id="KW-1185">Reference proteome</keyword>
<dbReference type="GO" id="GO:0006355">
    <property type="term" value="P:regulation of DNA-templated transcription"/>
    <property type="evidence" value="ECO:0007669"/>
    <property type="project" value="InterPro"/>
</dbReference>
<feature type="region of interest" description="Disordered" evidence="4">
    <location>
        <begin position="549"/>
        <end position="774"/>
    </location>
</feature>
<proteinExistence type="inferred from homology"/>
<name>A0AAN4ZEV9_9BILA</name>
<feature type="compositionally biased region" description="Acidic residues" evidence="4">
    <location>
        <begin position="686"/>
        <end position="703"/>
    </location>
</feature>
<feature type="compositionally biased region" description="Basic and acidic residues" evidence="4">
    <location>
        <begin position="667"/>
        <end position="676"/>
    </location>
</feature>
<dbReference type="PANTHER" id="PTHR12706">
    <property type="entry name" value="STRAWBERRY NOTCH-RELATED"/>
    <property type="match status" value="1"/>
</dbReference>
<dbReference type="InterPro" id="IPR039187">
    <property type="entry name" value="SNO_AAA"/>
</dbReference>
<dbReference type="Proteomes" id="UP001328107">
    <property type="component" value="Unassembled WGS sequence"/>
</dbReference>